<feature type="transmembrane region" description="Helical" evidence="1">
    <location>
        <begin position="89"/>
        <end position="107"/>
    </location>
</feature>
<keyword evidence="3" id="KW-1185">Reference proteome</keyword>
<organism evidence="2 3">
    <name type="scientific">Zophobas morio</name>
    <dbReference type="NCBI Taxonomy" id="2755281"/>
    <lineage>
        <taxon>Eukaryota</taxon>
        <taxon>Metazoa</taxon>
        <taxon>Ecdysozoa</taxon>
        <taxon>Arthropoda</taxon>
        <taxon>Hexapoda</taxon>
        <taxon>Insecta</taxon>
        <taxon>Pterygota</taxon>
        <taxon>Neoptera</taxon>
        <taxon>Endopterygota</taxon>
        <taxon>Coleoptera</taxon>
        <taxon>Polyphaga</taxon>
        <taxon>Cucujiformia</taxon>
        <taxon>Tenebrionidae</taxon>
        <taxon>Zophobas</taxon>
    </lineage>
</organism>
<keyword evidence="1" id="KW-0812">Transmembrane</keyword>
<keyword evidence="1" id="KW-1133">Transmembrane helix</keyword>
<keyword evidence="1" id="KW-0472">Membrane</keyword>
<dbReference type="Gene3D" id="2.60.120.10">
    <property type="entry name" value="Jelly Rolls"/>
    <property type="match status" value="1"/>
</dbReference>
<dbReference type="InterPro" id="IPR014710">
    <property type="entry name" value="RmlC-like_jellyroll"/>
</dbReference>
<dbReference type="SUPFAM" id="SSF51206">
    <property type="entry name" value="cAMP-binding domain-like"/>
    <property type="match status" value="1"/>
</dbReference>
<comment type="caution">
    <text evidence="2">The sequence shown here is derived from an EMBL/GenBank/DDBJ whole genome shotgun (WGS) entry which is preliminary data.</text>
</comment>
<proteinExistence type="predicted"/>
<reference evidence="2" key="1">
    <citation type="journal article" date="2023" name="G3 (Bethesda)">
        <title>Whole genome assemblies of Zophobas morio and Tenebrio molitor.</title>
        <authorList>
            <person name="Kaur S."/>
            <person name="Stinson S.A."/>
            <person name="diCenzo G.C."/>
        </authorList>
    </citation>
    <scope>NUCLEOTIDE SEQUENCE</scope>
    <source>
        <strain evidence="2">QUZm001</strain>
    </source>
</reference>
<dbReference type="AlphaFoldDB" id="A0AA38MJJ5"/>
<accession>A0AA38MJJ5</accession>
<evidence type="ECO:0008006" key="4">
    <source>
        <dbReference type="Google" id="ProtNLM"/>
    </source>
</evidence>
<evidence type="ECO:0000313" key="2">
    <source>
        <dbReference type="EMBL" id="KAJ3659825.1"/>
    </source>
</evidence>
<evidence type="ECO:0000256" key="1">
    <source>
        <dbReference type="SAM" id="Phobius"/>
    </source>
</evidence>
<evidence type="ECO:0000313" key="3">
    <source>
        <dbReference type="Proteomes" id="UP001168821"/>
    </source>
</evidence>
<name>A0AA38MJJ5_9CUCU</name>
<sequence length="217" mass="25639">MNDTQARVSSYQGIRSKVAKLNYFDEWDEETITKLCNVSRIKTFASDQVILGGKCDLKSYVYFVVEGSCRLVECLNLPKQVQSGVRTRTCFVNVGIYIFIQSLYWFYRKWLQVCTLNRLSCFNIGENLENRQIVAISDTECLLIPFYWLLERNDANIWVRIKQFLTWKIPKTSVIIEQLLKEEKWSRRKHKLIKAKAKRKVDTIGFHQVPYSLKVQY</sequence>
<gene>
    <name evidence="2" type="ORF">Zmor_011493</name>
</gene>
<dbReference type="InterPro" id="IPR018490">
    <property type="entry name" value="cNMP-bd_dom_sf"/>
</dbReference>
<protein>
    <recommendedName>
        <fullName evidence="4">Cyclic nucleotide-binding domain-containing protein</fullName>
    </recommendedName>
</protein>
<dbReference type="Proteomes" id="UP001168821">
    <property type="component" value="Unassembled WGS sequence"/>
</dbReference>
<dbReference type="EMBL" id="JALNTZ010000003">
    <property type="protein sequence ID" value="KAJ3659825.1"/>
    <property type="molecule type" value="Genomic_DNA"/>
</dbReference>